<evidence type="ECO:0000259" key="8">
    <source>
        <dbReference type="Pfam" id="PF20684"/>
    </source>
</evidence>
<feature type="compositionally biased region" description="Polar residues" evidence="6">
    <location>
        <begin position="325"/>
        <end position="339"/>
    </location>
</feature>
<feature type="region of interest" description="Disordered" evidence="6">
    <location>
        <begin position="387"/>
        <end position="425"/>
    </location>
</feature>
<evidence type="ECO:0000256" key="6">
    <source>
        <dbReference type="SAM" id="MobiDB-lite"/>
    </source>
</evidence>
<feature type="domain" description="Rhodopsin" evidence="8">
    <location>
        <begin position="75"/>
        <end position="311"/>
    </location>
</feature>
<comment type="subcellular location">
    <subcellularLocation>
        <location evidence="1">Membrane</location>
        <topology evidence="1">Multi-pass membrane protein</topology>
    </subcellularLocation>
</comment>
<feature type="region of interest" description="Disordered" evidence="6">
    <location>
        <begin position="325"/>
        <end position="370"/>
    </location>
</feature>
<dbReference type="InterPro" id="IPR052337">
    <property type="entry name" value="SAT4-like"/>
</dbReference>
<evidence type="ECO:0000256" key="5">
    <source>
        <dbReference type="ARBA" id="ARBA00038359"/>
    </source>
</evidence>
<name>A0A8K0SDJ7_9HYPO</name>
<organism evidence="9 10">
    <name type="scientific">Stachybotrys elegans</name>
    <dbReference type="NCBI Taxonomy" id="80388"/>
    <lineage>
        <taxon>Eukaryota</taxon>
        <taxon>Fungi</taxon>
        <taxon>Dikarya</taxon>
        <taxon>Ascomycota</taxon>
        <taxon>Pezizomycotina</taxon>
        <taxon>Sordariomycetes</taxon>
        <taxon>Hypocreomycetidae</taxon>
        <taxon>Hypocreales</taxon>
        <taxon>Stachybotryaceae</taxon>
        <taxon>Stachybotrys</taxon>
    </lineage>
</organism>
<feature type="transmembrane region" description="Helical" evidence="7">
    <location>
        <begin position="170"/>
        <end position="193"/>
    </location>
</feature>
<evidence type="ECO:0000256" key="3">
    <source>
        <dbReference type="ARBA" id="ARBA00022989"/>
    </source>
</evidence>
<keyword evidence="10" id="KW-1185">Reference proteome</keyword>
<feature type="transmembrane region" description="Helical" evidence="7">
    <location>
        <begin position="213"/>
        <end position="235"/>
    </location>
</feature>
<dbReference type="AlphaFoldDB" id="A0A8K0SDJ7"/>
<dbReference type="Pfam" id="PF20684">
    <property type="entry name" value="Fung_rhodopsin"/>
    <property type="match status" value="1"/>
</dbReference>
<comment type="similarity">
    <text evidence="5">Belongs to the SAT4 family.</text>
</comment>
<gene>
    <name evidence="9" type="ORF">B0I35DRAFT_364479</name>
</gene>
<evidence type="ECO:0000256" key="1">
    <source>
        <dbReference type="ARBA" id="ARBA00004141"/>
    </source>
</evidence>
<protein>
    <recommendedName>
        <fullName evidence="8">Rhodopsin domain-containing protein</fullName>
    </recommendedName>
</protein>
<dbReference type="OrthoDB" id="5329176at2759"/>
<evidence type="ECO:0000313" key="9">
    <source>
        <dbReference type="EMBL" id="KAH7303737.1"/>
    </source>
</evidence>
<feature type="compositionally biased region" description="Low complexity" evidence="6">
    <location>
        <begin position="408"/>
        <end position="425"/>
    </location>
</feature>
<reference evidence="9" key="1">
    <citation type="journal article" date="2021" name="Nat. Commun.">
        <title>Genetic determinants of endophytism in the Arabidopsis root mycobiome.</title>
        <authorList>
            <person name="Mesny F."/>
            <person name="Miyauchi S."/>
            <person name="Thiergart T."/>
            <person name="Pickel B."/>
            <person name="Atanasova L."/>
            <person name="Karlsson M."/>
            <person name="Huettel B."/>
            <person name="Barry K.W."/>
            <person name="Haridas S."/>
            <person name="Chen C."/>
            <person name="Bauer D."/>
            <person name="Andreopoulos W."/>
            <person name="Pangilinan J."/>
            <person name="LaButti K."/>
            <person name="Riley R."/>
            <person name="Lipzen A."/>
            <person name="Clum A."/>
            <person name="Drula E."/>
            <person name="Henrissat B."/>
            <person name="Kohler A."/>
            <person name="Grigoriev I.V."/>
            <person name="Martin F.M."/>
            <person name="Hacquard S."/>
        </authorList>
    </citation>
    <scope>NUCLEOTIDE SEQUENCE</scope>
    <source>
        <strain evidence="9">MPI-CAGE-CH-0235</strain>
    </source>
</reference>
<evidence type="ECO:0000256" key="2">
    <source>
        <dbReference type="ARBA" id="ARBA00022692"/>
    </source>
</evidence>
<evidence type="ECO:0000256" key="4">
    <source>
        <dbReference type="ARBA" id="ARBA00023136"/>
    </source>
</evidence>
<dbReference type="EMBL" id="JAGPNK010000029">
    <property type="protein sequence ID" value="KAH7303737.1"/>
    <property type="molecule type" value="Genomic_DNA"/>
</dbReference>
<keyword evidence="4 7" id="KW-0472">Membrane</keyword>
<dbReference type="PANTHER" id="PTHR33048:SF47">
    <property type="entry name" value="INTEGRAL MEMBRANE PROTEIN-RELATED"/>
    <property type="match status" value="1"/>
</dbReference>
<feature type="transmembrane region" description="Helical" evidence="7">
    <location>
        <begin position="134"/>
        <end position="158"/>
    </location>
</feature>
<keyword evidence="3 7" id="KW-1133">Transmembrane helix</keyword>
<evidence type="ECO:0000256" key="7">
    <source>
        <dbReference type="SAM" id="Phobius"/>
    </source>
</evidence>
<feature type="non-terminal residue" evidence="9">
    <location>
        <position position="1"/>
    </location>
</feature>
<evidence type="ECO:0000313" key="10">
    <source>
        <dbReference type="Proteomes" id="UP000813444"/>
    </source>
</evidence>
<proteinExistence type="inferred from homology"/>
<accession>A0A8K0SDJ7</accession>
<dbReference type="PANTHER" id="PTHR33048">
    <property type="entry name" value="PTH11-LIKE INTEGRAL MEMBRANE PROTEIN (AFU_ORTHOLOGUE AFUA_5G11245)"/>
    <property type="match status" value="1"/>
</dbReference>
<dbReference type="GO" id="GO:0016020">
    <property type="term" value="C:membrane"/>
    <property type="evidence" value="ECO:0007669"/>
    <property type="project" value="UniProtKB-SubCell"/>
</dbReference>
<dbReference type="Proteomes" id="UP000813444">
    <property type="component" value="Unassembled WGS sequence"/>
</dbReference>
<feature type="transmembrane region" description="Helical" evidence="7">
    <location>
        <begin position="61"/>
        <end position="79"/>
    </location>
</feature>
<sequence length="425" mass="47593">CITNAFAKLSCNSSAITLCACANVAFQAGLSKCIQESCVFADQVGECLGKKYCGSEEVKRINIIGFALVLPVVALRLYTRKVHSKMLLMDDYATILAAILLVAFGAISIHNASLGFGMHYWTVPVDKRTLTLKLFYISSIFYMILLIVGKLSILLVYLRIFPNRDFRRAVYALALILIFHGAIFCLLTIFQCLPVDSIWDRSMESKKCINTNAIVYSSGILSILEDFAILVMPVRQTWQLNINRKKRFLILALFSIGFFACITSMVRMKYVVQYSATFDATWDNVDIVVWSAVEQFSAILCASLPALRPLFIAIVPNFIRKQRNVEGQGTEQSTMQPQTRPKDAPGRPMGQHEMGPWNQYGLPDEDENLGNGEIRVTTTIDVRWESGTWLEGDSQQDEEVGFQSKTFQAPLQAAPKAPLPVYSKD</sequence>
<comment type="caution">
    <text evidence="9">The sequence shown here is derived from an EMBL/GenBank/DDBJ whole genome shotgun (WGS) entry which is preliminary data.</text>
</comment>
<keyword evidence="2 7" id="KW-0812">Transmembrane</keyword>
<dbReference type="InterPro" id="IPR049326">
    <property type="entry name" value="Rhodopsin_dom_fungi"/>
</dbReference>
<feature type="transmembrane region" description="Helical" evidence="7">
    <location>
        <begin position="247"/>
        <end position="267"/>
    </location>
</feature>
<feature type="transmembrane region" description="Helical" evidence="7">
    <location>
        <begin position="91"/>
        <end position="114"/>
    </location>
</feature>